<feature type="transmembrane region" description="Helical" evidence="1">
    <location>
        <begin position="137"/>
        <end position="159"/>
    </location>
</feature>
<dbReference type="EMBL" id="CP006877">
    <property type="protein sequence ID" value="AJD42960.1"/>
    <property type="molecule type" value="Genomic_DNA"/>
</dbReference>
<dbReference type="Proteomes" id="UP000031368">
    <property type="component" value="Chromosome"/>
</dbReference>
<keyword evidence="3" id="KW-1185">Reference proteome</keyword>
<evidence type="ECO:0000313" key="3">
    <source>
        <dbReference type="Proteomes" id="UP000031368"/>
    </source>
</evidence>
<organism evidence="2 3">
    <name type="scientific">Rhizobium gallicum bv. gallicum R602sp</name>
    <dbReference type="NCBI Taxonomy" id="1041138"/>
    <lineage>
        <taxon>Bacteria</taxon>
        <taxon>Pseudomonadati</taxon>
        <taxon>Pseudomonadota</taxon>
        <taxon>Alphaproteobacteria</taxon>
        <taxon>Hyphomicrobiales</taxon>
        <taxon>Rhizobiaceae</taxon>
        <taxon>Rhizobium/Agrobacterium group</taxon>
        <taxon>Rhizobium</taxon>
    </lineage>
</organism>
<proteinExistence type="predicted"/>
<keyword evidence="1" id="KW-0472">Membrane</keyword>
<feature type="transmembrane region" description="Helical" evidence="1">
    <location>
        <begin position="89"/>
        <end position="106"/>
    </location>
</feature>
<feature type="transmembrane region" description="Helical" evidence="1">
    <location>
        <begin position="188"/>
        <end position="217"/>
    </location>
</feature>
<feature type="transmembrane region" description="Helical" evidence="1">
    <location>
        <begin position="21"/>
        <end position="50"/>
    </location>
</feature>
<feature type="transmembrane region" description="Helical" evidence="1">
    <location>
        <begin position="112"/>
        <end position="130"/>
    </location>
</feature>
<gene>
    <name evidence="2" type="ORF">RGR602_CH03653</name>
</gene>
<dbReference type="RefSeq" id="WP_039846234.1">
    <property type="nucleotide sequence ID" value="NZ_CP006877.1"/>
</dbReference>
<feature type="transmembrane region" description="Helical" evidence="1">
    <location>
        <begin position="283"/>
        <end position="302"/>
    </location>
</feature>
<name>A0A0B4X8E4_9HYPH</name>
<protein>
    <recommendedName>
        <fullName evidence="4">Transmembrane protein</fullName>
    </recommendedName>
</protein>
<dbReference type="Pfam" id="PF11168">
    <property type="entry name" value="DUF2955"/>
    <property type="match status" value="1"/>
</dbReference>
<feature type="transmembrane region" description="Helical" evidence="1">
    <location>
        <begin position="62"/>
        <end position="82"/>
    </location>
</feature>
<evidence type="ECO:0000313" key="2">
    <source>
        <dbReference type="EMBL" id="AJD42960.1"/>
    </source>
</evidence>
<feature type="transmembrane region" description="Helical" evidence="1">
    <location>
        <begin position="314"/>
        <end position="333"/>
    </location>
</feature>
<keyword evidence="1" id="KW-0812">Transmembrane</keyword>
<dbReference type="InterPro" id="IPR022604">
    <property type="entry name" value="DUF2955"/>
</dbReference>
<dbReference type="HOGENOM" id="CLU_811043_0_0_5"/>
<dbReference type="AlphaFoldDB" id="A0A0B4X8E4"/>
<feature type="transmembrane region" description="Helical" evidence="1">
    <location>
        <begin position="229"/>
        <end position="250"/>
    </location>
</feature>
<reference evidence="2 3" key="1">
    <citation type="submission" date="2013-11" db="EMBL/GenBank/DDBJ databases">
        <title>Complete genome sequence of Rhizobium gallicum bv. gallicum R602.</title>
        <authorList>
            <person name="Bustos P."/>
            <person name="Santamaria R.I."/>
            <person name="Lozano L."/>
            <person name="Acosta J.L."/>
            <person name="Ormeno-Orrillo E."/>
            <person name="Rogel M.A."/>
            <person name="Romero D."/>
            <person name="Cevallos M.A."/>
            <person name="Martinez-Romero E."/>
            <person name="Gonzalez V."/>
        </authorList>
    </citation>
    <scope>NUCLEOTIDE SEQUENCE [LARGE SCALE GENOMIC DNA]</scope>
    <source>
        <strain evidence="2 3">R602</strain>
    </source>
</reference>
<feature type="transmembrane region" description="Helical" evidence="1">
    <location>
        <begin position="256"/>
        <end position="276"/>
    </location>
</feature>
<dbReference type="KEGG" id="rga:RGR602_CH03653"/>
<keyword evidence="1" id="KW-1133">Transmembrane helix</keyword>
<sequence length="343" mass="35757">MWDDRDDPSAEQRRKGLRVAFAVSLGFTSAVSLGAIVPFLVPIFAAQFLLGSSGPMPLGKTLGAALLILFTGIGMMVLTNLFGDRPSTFLILLALIYFFCFAAQAAGTGGPAIFLVQVVAIMVPLIGILNKDLANSILSILVTGILGGTLLMWLAHAVIPEPHTTRIAAASSATVRPPSYLRALANTAILLGAVAVCLVNDQLSAALVIPITVASLLGQFDAAASSRMALGLVIINLSGGILASIAYTILTLRPSLFSIFLIVLVVTLILGGRAAGRLKDAKMYAGALTTFLILFGLGVSPVPGGAAESFATRIVYVGAALIYTVLMAAIFWPQSETRESRAK</sequence>
<accession>A0A0B4X8E4</accession>
<evidence type="ECO:0008006" key="4">
    <source>
        <dbReference type="Google" id="ProtNLM"/>
    </source>
</evidence>
<evidence type="ECO:0000256" key="1">
    <source>
        <dbReference type="SAM" id="Phobius"/>
    </source>
</evidence>